<comment type="similarity">
    <text evidence="2">Belongs to the glutaredoxin family.</text>
</comment>
<proteinExistence type="inferred from homology"/>
<comment type="function">
    <text evidence="1">Electron transport system for the ribonucleotide reductase system NrdEF.</text>
</comment>
<evidence type="ECO:0000256" key="7">
    <source>
        <dbReference type="ARBA" id="ARBA00023284"/>
    </source>
</evidence>
<dbReference type="EMBL" id="CCSD01000056">
    <property type="protein sequence ID" value="CDZ89026.1"/>
    <property type="molecule type" value="Genomic_DNA"/>
</dbReference>
<evidence type="ECO:0000256" key="3">
    <source>
        <dbReference type="ARBA" id="ARBA00017945"/>
    </source>
</evidence>
<dbReference type="RefSeq" id="WP_040272103.1">
    <property type="nucleotide sequence ID" value="NZ_JAPWIU010000041.1"/>
</dbReference>
<evidence type="ECO:0000259" key="8">
    <source>
        <dbReference type="Pfam" id="PF00462"/>
    </source>
</evidence>
<dbReference type="InterPro" id="IPR051548">
    <property type="entry name" value="Grx-like_ET"/>
</dbReference>
<dbReference type="InterPro" id="IPR002109">
    <property type="entry name" value="Glutaredoxin"/>
</dbReference>
<keyword evidence="5" id="KW-0249">Electron transport</keyword>
<evidence type="ECO:0000256" key="6">
    <source>
        <dbReference type="ARBA" id="ARBA00023157"/>
    </source>
</evidence>
<dbReference type="NCBIfam" id="TIGR02194">
    <property type="entry name" value="GlrX_NrdH"/>
    <property type="match status" value="1"/>
</dbReference>
<dbReference type="Proteomes" id="UP000042997">
    <property type="component" value="Unassembled WGS sequence"/>
</dbReference>
<evidence type="ECO:0000313" key="10">
    <source>
        <dbReference type="Proteomes" id="UP000042997"/>
    </source>
</evidence>
<evidence type="ECO:0000256" key="4">
    <source>
        <dbReference type="ARBA" id="ARBA00022448"/>
    </source>
</evidence>
<evidence type="ECO:0000256" key="1">
    <source>
        <dbReference type="ARBA" id="ARBA00002292"/>
    </source>
</evidence>
<keyword evidence="6" id="KW-1015">Disulfide bond</keyword>
<dbReference type="AlphaFoldDB" id="A0A098BMT0"/>
<dbReference type="CDD" id="cd02976">
    <property type="entry name" value="NrdH"/>
    <property type="match status" value="1"/>
</dbReference>
<dbReference type="PANTHER" id="PTHR34386:SF1">
    <property type="entry name" value="GLUTAREDOXIN-LIKE PROTEIN NRDH"/>
    <property type="match status" value="1"/>
</dbReference>
<dbReference type="InterPro" id="IPR036249">
    <property type="entry name" value="Thioredoxin-like_sf"/>
</dbReference>
<name>A0A098BMT0_9NOCA</name>
<dbReference type="OrthoDB" id="8545217at2"/>
<keyword evidence="7" id="KW-0676">Redox-active center</keyword>
<dbReference type="GO" id="GO:0045454">
    <property type="term" value="P:cell redox homeostasis"/>
    <property type="evidence" value="ECO:0007669"/>
    <property type="project" value="InterPro"/>
</dbReference>
<dbReference type="PROSITE" id="PS51354">
    <property type="entry name" value="GLUTAREDOXIN_2"/>
    <property type="match status" value="1"/>
</dbReference>
<evidence type="ECO:0000256" key="5">
    <source>
        <dbReference type="ARBA" id="ARBA00022982"/>
    </source>
</evidence>
<dbReference type="InterPro" id="IPR011909">
    <property type="entry name" value="GlrX_NrdH"/>
</dbReference>
<dbReference type="PANTHER" id="PTHR34386">
    <property type="entry name" value="GLUTAREDOXIN"/>
    <property type="match status" value="1"/>
</dbReference>
<dbReference type="GO" id="GO:0009055">
    <property type="term" value="F:electron transfer activity"/>
    <property type="evidence" value="ECO:0007669"/>
    <property type="project" value="TreeGrafter"/>
</dbReference>
<dbReference type="Gene3D" id="3.40.30.10">
    <property type="entry name" value="Glutaredoxin"/>
    <property type="match status" value="1"/>
</dbReference>
<gene>
    <name evidence="9" type="ORF">RHRU231_450193</name>
</gene>
<reference evidence="9 10" key="1">
    <citation type="journal article" date="2014" name="Genome Announc.">
        <title>Draft Genome Sequence of Propane- and Butane-Oxidizing Actinobacterium Rhodococcus ruber IEGM 231.</title>
        <authorList>
            <person name="Ivshina I.B."/>
            <person name="Kuyukina M.S."/>
            <person name="Krivoruchko A.V."/>
            <person name="Barbe V."/>
            <person name="Fischer C."/>
        </authorList>
    </citation>
    <scope>NUCLEOTIDE SEQUENCE [LARGE SCALE GENOMIC DNA]</scope>
</reference>
<sequence>MPDQPVTIYTKPSCVQCDASKRRFKNLKIAYTEIDITQDDAARDYVLGLGYSQAPVIVAGGDHWAGYKPDRIDSLA</sequence>
<evidence type="ECO:0000256" key="2">
    <source>
        <dbReference type="ARBA" id="ARBA00007787"/>
    </source>
</evidence>
<feature type="domain" description="Glutaredoxin" evidence="8">
    <location>
        <begin position="6"/>
        <end position="64"/>
    </location>
</feature>
<organism evidence="9 10">
    <name type="scientific">Rhodococcus ruber</name>
    <dbReference type="NCBI Taxonomy" id="1830"/>
    <lineage>
        <taxon>Bacteria</taxon>
        <taxon>Bacillati</taxon>
        <taxon>Actinomycetota</taxon>
        <taxon>Actinomycetes</taxon>
        <taxon>Mycobacteriales</taxon>
        <taxon>Nocardiaceae</taxon>
        <taxon>Rhodococcus</taxon>
    </lineage>
</organism>
<dbReference type="SUPFAM" id="SSF52833">
    <property type="entry name" value="Thioredoxin-like"/>
    <property type="match status" value="1"/>
</dbReference>
<accession>A0A098BMT0</accession>
<evidence type="ECO:0000313" key="9">
    <source>
        <dbReference type="EMBL" id="CDZ89026.1"/>
    </source>
</evidence>
<keyword evidence="4" id="KW-0813">Transport</keyword>
<dbReference type="Pfam" id="PF00462">
    <property type="entry name" value="Glutaredoxin"/>
    <property type="match status" value="1"/>
</dbReference>
<protein>
    <recommendedName>
        <fullName evidence="3">Glutaredoxin-like protein NrdH</fullName>
    </recommendedName>
</protein>